<feature type="domain" description="Chitin-binding type-2" evidence="7">
    <location>
        <begin position="124"/>
        <end position="174"/>
    </location>
</feature>
<dbReference type="InterPro" id="IPR036508">
    <property type="entry name" value="Chitin-bd_dom_sf"/>
</dbReference>
<evidence type="ECO:0000313" key="8">
    <source>
        <dbReference type="EMBL" id="KAH9364952.1"/>
    </source>
</evidence>
<dbReference type="InterPro" id="IPR051940">
    <property type="entry name" value="Chitin_bind-dev_reg"/>
</dbReference>
<feature type="region of interest" description="Disordered" evidence="6">
    <location>
        <begin position="661"/>
        <end position="939"/>
    </location>
</feature>
<feature type="compositionally biased region" description="Polar residues" evidence="6">
    <location>
        <begin position="918"/>
        <end position="934"/>
    </location>
</feature>
<gene>
    <name evidence="8" type="ORF">HPB48_012970</name>
</gene>
<reference evidence="8 9" key="1">
    <citation type="journal article" date="2020" name="Cell">
        <title>Large-Scale Comparative Analyses of Tick Genomes Elucidate Their Genetic Diversity and Vector Capacities.</title>
        <authorList>
            <consortium name="Tick Genome and Microbiome Consortium (TIGMIC)"/>
            <person name="Jia N."/>
            <person name="Wang J."/>
            <person name="Shi W."/>
            <person name="Du L."/>
            <person name="Sun Y."/>
            <person name="Zhan W."/>
            <person name="Jiang J.F."/>
            <person name="Wang Q."/>
            <person name="Zhang B."/>
            <person name="Ji P."/>
            <person name="Bell-Sakyi L."/>
            <person name="Cui X.M."/>
            <person name="Yuan T.T."/>
            <person name="Jiang B.G."/>
            <person name="Yang W.F."/>
            <person name="Lam T.T."/>
            <person name="Chang Q.C."/>
            <person name="Ding S.J."/>
            <person name="Wang X.J."/>
            <person name="Zhu J.G."/>
            <person name="Ruan X.D."/>
            <person name="Zhao L."/>
            <person name="Wei J.T."/>
            <person name="Ye R.Z."/>
            <person name="Que T.C."/>
            <person name="Du C.H."/>
            <person name="Zhou Y.H."/>
            <person name="Cheng J.X."/>
            <person name="Dai P.F."/>
            <person name="Guo W.B."/>
            <person name="Han X.H."/>
            <person name="Huang E.J."/>
            <person name="Li L.F."/>
            <person name="Wei W."/>
            <person name="Gao Y.C."/>
            <person name="Liu J.Z."/>
            <person name="Shao H.Z."/>
            <person name="Wang X."/>
            <person name="Wang C.C."/>
            <person name="Yang T.C."/>
            <person name="Huo Q.B."/>
            <person name="Li W."/>
            <person name="Chen H.Y."/>
            <person name="Chen S.E."/>
            <person name="Zhou L.G."/>
            <person name="Ni X.B."/>
            <person name="Tian J.H."/>
            <person name="Sheng Y."/>
            <person name="Liu T."/>
            <person name="Pan Y.S."/>
            <person name="Xia L.Y."/>
            <person name="Li J."/>
            <person name="Zhao F."/>
            <person name="Cao W.C."/>
        </authorList>
    </citation>
    <scope>NUCLEOTIDE SEQUENCE [LARGE SCALE GENOMIC DNA]</scope>
    <source>
        <strain evidence="8">HaeL-2018</strain>
    </source>
</reference>
<evidence type="ECO:0000256" key="1">
    <source>
        <dbReference type="ARBA" id="ARBA00022669"/>
    </source>
</evidence>
<protein>
    <recommendedName>
        <fullName evidence="7">Chitin-binding type-2 domain-containing protein</fullName>
    </recommendedName>
</protein>
<dbReference type="EMBL" id="JABSTR010000003">
    <property type="protein sequence ID" value="KAH9364952.1"/>
    <property type="molecule type" value="Genomic_DNA"/>
</dbReference>
<feature type="compositionally biased region" description="Polar residues" evidence="6">
    <location>
        <begin position="847"/>
        <end position="857"/>
    </location>
</feature>
<keyword evidence="3" id="KW-0677">Repeat</keyword>
<dbReference type="Pfam" id="PF01607">
    <property type="entry name" value="CBM_14"/>
    <property type="match status" value="5"/>
</dbReference>
<feature type="domain" description="Chitin-binding type-2" evidence="7">
    <location>
        <begin position="254"/>
        <end position="322"/>
    </location>
</feature>
<evidence type="ECO:0000256" key="3">
    <source>
        <dbReference type="ARBA" id="ARBA00022737"/>
    </source>
</evidence>
<feature type="domain" description="Chitin-binding type-2" evidence="7">
    <location>
        <begin position="347"/>
        <end position="408"/>
    </location>
</feature>
<feature type="domain" description="Chitin-binding type-2" evidence="7">
    <location>
        <begin position="65"/>
        <end position="121"/>
    </location>
</feature>
<dbReference type="SUPFAM" id="SSF57625">
    <property type="entry name" value="Invertebrate chitin-binding proteins"/>
    <property type="match status" value="7"/>
</dbReference>
<dbReference type="InterPro" id="IPR002557">
    <property type="entry name" value="Chitin-bd_dom"/>
</dbReference>
<keyword evidence="1" id="KW-0147">Chitin-binding</keyword>
<keyword evidence="2" id="KW-0732">Signal</keyword>
<feature type="compositionally biased region" description="Basic and acidic residues" evidence="6">
    <location>
        <begin position="584"/>
        <end position="598"/>
    </location>
</feature>
<evidence type="ECO:0000313" key="9">
    <source>
        <dbReference type="Proteomes" id="UP000821853"/>
    </source>
</evidence>
<accession>A0A9J6FRQ2</accession>
<keyword evidence="9" id="KW-1185">Reference proteome</keyword>
<sequence length="1061" mass="114822">MVRGRAQSNGLGLCEGRPDSLFPDGGGGGGGFVACRAGQAHRLRCPPRQEFRGGHCRRYRADLEAERCSEADGVYTDYGSGCRGFFFCKGGRRTSFSCPGSMLFDWRLGRCRPATRVNCSKLHCDADGVFPDHAGGCRRYFRCSDGEREEMLCPQGQLFEADRCQNSSAVTCKGDDGCGGLPDAFYPAPGCHEFVLCVAGQVREFTCPSDLIFSRKKLACDYPDRGTAFDTATLDCRPAGSVQCLVGADGHDSEPECAGRPDGAYPDPGSTPTSYYACLGEAMVATGSCPDGSAFDPATQHCQAPGRPGLDGVAYGQYECEGRIGVFPDYRSSCRGYRVCADGLEVLHDCDEDLRFDAETWALPAGSSTGCRFWHECVGTEGVSYACPRGQTFDPERMFCRLDISCVDVSPRETGVPSLTGTIKLVNETDSEVDCGYDAEVLPALDRRDFHVCSPGGTYTFRCPTATVFDVDKNTCSVDRGIDATDLMLPGDDFSCEGRNDGLYPDESMAHECARYYVCEGVLTGNEPEIEPARVPEVHRKSEQEIVHEVTADVPPLSDTEYEDDFGVYAVPIAGAVTPSTSKPDGRAEGRPRSEAEVRTSGVPQTEPGNVALSPPEATLAIPVNDQLGIASNNETRTALSLDATTGLVPQEAPETILDRFSQSPPRLQADHNSKGRPGYVPDGSPVIGEGFVPQQRPGEVPHSLAEIDPYVEAQRNKNTESPFTPEKRPPVSSDLAVEKGLNVGPETSQTSAPYAGARHGSTTESGFAPESLPQSTVVYEPEDEPDEAPEGLPQTPQRGSARQPQNTKSTNAPEIEQQVTSDIVSQRGRGESQKIPPYVGARLPANSDTNLPTGTRQEARGDFSPEGGSDVALQRSTETPPYVGARHESRYQTTFAPESGQRVTPPYVGIRDHPRTKTTSAPGKGPQTTSDFSSEYGLGEVSTVAPSLQARRYPKTESQFPQEVGLQDTADFPRDHELDIAAKSYTESQPYVDAQYRRRTKTTLPPEKGQQTTSDFASRIRYTQSSREFARNTNSTICRYTRSSENQDDICATKRAIGCS</sequence>
<dbReference type="Gene3D" id="2.170.140.10">
    <property type="entry name" value="Chitin binding domain"/>
    <property type="match status" value="4"/>
</dbReference>
<feature type="region of interest" description="Disordered" evidence="6">
    <location>
        <begin position="577"/>
        <end position="615"/>
    </location>
</feature>
<dbReference type="GO" id="GO:0008061">
    <property type="term" value="F:chitin binding"/>
    <property type="evidence" value="ECO:0007669"/>
    <property type="project" value="UniProtKB-KW"/>
</dbReference>
<proteinExistence type="predicted"/>
<feature type="compositionally biased region" description="Acidic residues" evidence="6">
    <location>
        <begin position="781"/>
        <end position="790"/>
    </location>
</feature>
<evidence type="ECO:0000256" key="2">
    <source>
        <dbReference type="ARBA" id="ARBA00022729"/>
    </source>
</evidence>
<dbReference type="PANTHER" id="PTHR23301:SF0">
    <property type="entry name" value="CHITIN-BINDING TYPE-2 DOMAIN-CONTAINING PROTEIN-RELATED"/>
    <property type="match status" value="1"/>
</dbReference>
<evidence type="ECO:0000256" key="4">
    <source>
        <dbReference type="ARBA" id="ARBA00023157"/>
    </source>
</evidence>
<organism evidence="8 9">
    <name type="scientific">Haemaphysalis longicornis</name>
    <name type="common">Bush tick</name>
    <dbReference type="NCBI Taxonomy" id="44386"/>
    <lineage>
        <taxon>Eukaryota</taxon>
        <taxon>Metazoa</taxon>
        <taxon>Ecdysozoa</taxon>
        <taxon>Arthropoda</taxon>
        <taxon>Chelicerata</taxon>
        <taxon>Arachnida</taxon>
        <taxon>Acari</taxon>
        <taxon>Parasitiformes</taxon>
        <taxon>Ixodida</taxon>
        <taxon>Ixodoidea</taxon>
        <taxon>Ixodidae</taxon>
        <taxon>Haemaphysalinae</taxon>
        <taxon>Haemaphysalis</taxon>
    </lineage>
</organism>
<keyword evidence="4" id="KW-1015">Disulfide bond</keyword>
<evidence type="ECO:0000256" key="6">
    <source>
        <dbReference type="SAM" id="MobiDB-lite"/>
    </source>
</evidence>
<dbReference type="OMA" id="IPTKCPA"/>
<evidence type="ECO:0000259" key="7">
    <source>
        <dbReference type="PROSITE" id="PS50940"/>
    </source>
</evidence>
<dbReference type="PANTHER" id="PTHR23301">
    <property type="entry name" value="CHITIN BINDING PERITROPHIN-A"/>
    <property type="match status" value="1"/>
</dbReference>
<keyword evidence="5" id="KW-0325">Glycoprotein</keyword>
<feature type="compositionally biased region" description="Polar residues" evidence="6">
    <location>
        <begin position="795"/>
        <end position="825"/>
    </location>
</feature>
<dbReference type="VEuPathDB" id="VectorBase:HLOH_063217"/>
<dbReference type="PROSITE" id="PS51257">
    <property type="entry name" value="PROKAR_LIPOPROTEIN"/>
    <property type="match status" value="1"/>
</dbReference>
<name>A0A9J6FRQ2_HAELO</name>
<dbReference type="PROSITE" id="PS50940">
    <property type="entry name" value="CHIT_BIND_II"/>
    <property type="match status" value="5"/>
</dbReference>
<dbReference type="Proteomes" id="UP000821853">
    <property type="component" value="Unassembled WGS sequence"/>
</dbReference>
<feature type="domain" description="Chitin-binding type-2" evidence="7">
    <location>
        <begin position="175"/>
        <end position="238"/>
    </location>
</feature>
<evidence type="ECO:0000256" key="5">
    <source>
        <dbReference type="ARBA" id="ARBA00023180"/>
    </source>
</evidence>
<comment type="caution">
    <text evidence="8">The sequence shown here is derived from an EMBL/GenBank/DDBJ whole genome shotgun (WGS) entry which is preliminary data.</text>
</comment>
<dbReference type="GO" id="GO:0005576">
    <property type="term" value="C:extracellular region"/>
    <property type="evidence" value="ECO:0007669"/>
    <property type="project" value="InterPro"/>
</dbReference>
<dbReference type="AlphaFoldDB" id="A0A9J6FRQ2"/>
<dbReference type="OrthoDB" id="7250310at2759"/>
<dbReference type="SMART" id="SM00494">
    <property type="entry name" value="ChtBD2"/>
    <property type="match status" value="6"/>
</dbReference>